<comment type="similarity">
    <text evidence="4">Belongs to the cyclic nucleotide phosphodiesterase class-III family.</text>
</comment>
<dbReference type="InterPro" id="IPR050884">
    <property type="entry name" value="CNP_phosphodiesterase-III"/>
</dbReference>
<dbReference type="InterPro" id="IPR029052">
    <property type="entry name" value="Metallo-depent_PP-like"/>
</dbReference>
<evidence type="ECO:0000256" key="3">
    <source>
        <dbReference type="ARBA" id="ARBA00023004"/>
    </source>
</evidence>
<keyword evidence="1" id="KW-0479">Metal-binding</keyword>
<reference evidence="6 7" key="1">
    <citation type="submission" date="2021-12" db="EMBL/GenBank/DDBJ databases">
        <title>Discovery of the Pendulisporaceae a myxobacterial family with distinct sporulation behavior and unique specialized metabolism.</title>
        <authorList>
            <person name="Garcia R."/>
            <person name="Popoff A."/>
            <person name="Bader C.D."/>
            <person name="Loehr J."/>
            <person name="Walesch S."/>
            <person name="Walt C."/>
            <person name="Boldt J."/>
            <person name="Bunk B."/>
            <person name="Haeckl F.J.F.P.J."/>
            <person name="Gunesch A.P."/>
            <person name="Birkelbach J."/>
            <person name="Nuebel U."/>
            <person name="Pietschmann T."/>
            <person name="Bach T."/>
            <person name="Mueller R."/>
        </authorList>
    </citation>
    <scope>NUCLEOTIDE SEQUENCE [LARGE SCALE GENOMIC DNA]</scope>
    <source>
        <strain evidence="6 7">MSr12523</strain>
    </source>
</reference>
<dbReference type="PANTHER" id="PTHR42988">
    <property type="entry name" value="PHOSPHOHYDROLASE"/>
    <property type="match status" value="1"/>
</dbReference>
<sequence length="307" mass="34100">MRIAHFSDLHILSLSGISPYRFLNKRLSGYANLRLKRGHIHRPNYVRAIAREIARTSIDHVAVTGDITNLALEPEFEAARALLQEALGLDPKNVSVVPGNHDLYTRGALRTRRFMRYFGPFVESDLPELAVDIGLGRFPFVRLRGPLAIIGLSSAVPRLPFVAAGRIGSAQLDAFARILAHPQVKERTPVVLLHHPVQNPPSRLKTLMEGLEDADDLTAHVQGFAHGLILHGHLHRRIQRPLATRAGQLHVVGATSASLHHEAHERMASFNVYQFDEKGMLGEVESHILEPESETFRVADVPHAAWA</sequence>
<evidence type="ECO:0000259" key="5">
    <source>
        <dbReference type="Pfam" id="PF00149"/>
    </source>
</evidence>
<keyword evidence="3" id="KW-0408">Iron</keyword>
<evidence type="ECO:0000256" key="4">
    <source>
        <dbReference type="ARBA" id="ARBA00025742"/>
    </source>
</evidence>
<organism evidence="6 7">
    <name type="scientific">Pendulispora brunnea</name>
    <dbReference type="NCBI Taxonomy" id="2905690"/>
    <lineage>
        <taxon>Bacteria</taxon>
        <taxon>Pseudomonadati</taxon>
        <taxon>Myxococcota</taxon>
        <taxon>Myxococcia</taxon>
        <taxon>Myxococcales</taxon>
        <taxon>Sorangiineae</taxon>
        <taxon>Pendulisporaceae</taxon>
        <taxon>Pendulispora</taxon>
    </lineage>
</organism>
<protein>
    <submittedName>
        <fullName evidence="6">Metallophosphoesterase</fullName>
    </submittedName>
</protein>
<dbReference type="Gene3D" id="3.60.21.10">
    <property type="match status" value="1"/>
</dbReference>
<feature type="domain" description="Calcineurin-like phosphoesterase" evidence="5">
    <location>
        <begin position="1"/>
        <end position="236"/>
    </location>
</feature>
<keyword evidence="2" id="KW-0378">Hydrolase</keyword>
<evidence type="ECO:0000256" key="1">
    <source>
        <dbReference type="ARBA" id="ARBA00022723"/>
    </source>
</evidence>
<evidence type="ECO:0000256" key="2">
    <source>
        <dbReference type="ARBA" id="ARBA00022801"/>
    </source>
</evidence>
<dbReference type="EMBL" id="CP089982">
    <property type="protein sequence ID" value="WXA98127.1"/>
    <property type="molecule type" value="Genomic_DNA"/>
</dbReference>
<dbReference type="InterPro" id="IPR004843">
    <property type="entry name" value="Calcineurin-like_PHP"/>
</dbReference>
<dbReference type="SUPFAM" id="SSF56300">
    <property type="entry name" value="Metallo-dependent phosphatases"/>
    <property type="match status" value="1"/>
</dbReference>
<proteinExistence type="inferred from homology"/>
<evidence type="ECO:0000313" key="7">
    <source>
        <dbReference type="Proteomes" id="UP001379533"/>
    </source>
</evidence>
<dbReference type="PANTHER" id="PTHR42988:SF2">
    <property type="entry name" value="CYCLIC NUCLEOTIDE PHOSPHODIESTERASE CBUA0032-RELATED"/>
    <property type="match status" value="1"/>
</dbReference>
<dbReference type="Pfam" id="PF00149">
    <property type="entry name" value="Metallophos"/>
    <property type="match status" value="1"/>
</dbReference>
<dbReference type="RefSeq" id="WP_394848739.1">
    <property type="nucleotide sequence ID" value="NZ_CP089982.1"/>
</dbReference>
<accession>A0ABZ2KHG4</accession>
<evidence type="ECO:0000313" key="6">
    <source>
        <dbReference type="EMBL" id="WXA98127.1"/>
    </source>
</evidence>
<gene>
    <name evidence="6" type="ORF">LZC95_14945</name>
</gene>
<name>A0ABZ2KHG4_9BACT</name>
<dbReference type="Proteomes" id="UP001379533">
    <property type="component" value="Chromosome"/>
</dbReference>
<keyword evidence="7" id="KW-1185">Reference proteome</keyword>